<comment type="caution">
    <text evidence="4">The sequence shown here is derived from an EMBL/GenBank/DDBJ whole genome shotgun (WGS) entry which is preliminary data.</text>
</comment>
<evidence type="ECO:0000259" key="3">
    <source>
        <dbReference type="SMART" id="SM00226"/>
    </source>
</evidence>
<dbReference type="OrthoDB" id="9784339at2"/>
<keyword evidence="5" id="KW-1185">Reference proteome</keyword>
<protein>
    <recommendedName>
        <fullName evidence="1">protein-tyrosine-phosphatase</fullName>
        <ecNumber evidence="1">3.1.3.48</ecNumber>
    </recommendedName>
</protein>
<feature type="domain" description="Phosphotyrosine protein phosphatase I" evidence="3">
    <location>
        <begin position="1"/>
        <end position="124"/>
    </location>
</feature>
<evidence type="ECO:0000313" key="5">
    <source>
        <dbReference type="Proteomes" id="UP000321058"/>
    </source>
</evidence>
<evidence type="ECO:0000313" key="4">
    <source>
        <dbReference type="EMBL" id="GEP57004.1"/>
    </source>
</evidence>
<accession>A0A512NDJ4</accession>
<dbReference type="InterPro" id="IPR050438">
    <property type="entry name" value="LMW_PTPase"/>
</dbReference>
<dbReference type="EC" id="3.1.3.48" evidence="1"/>
<dbReference type="SMART" id="SM00226">
    <property type="entry name" value="LMWPc"/>
    <property type="match status" value="1"/>
</dbReference>
<dbReference type="EMBL" id="BKAJ01000073">
    <property type="protein sequence ID" value="GEP57004.1"/>
    <property type="molecule type" value="Genomic_DNA"/>
</dbReference>
<dbReference type="GO" id="GO:0004725">
    <property type="term" value="F:protein tyrosine phosphatase activity"/>
    <property type="evidence" value="ECO:0007669"/>
    <property type="project" value="UniProtKB-EC"/>
</dbReference>
<sequence>MMQAVLQQHLGASFLVESAGVRKELAGRPANDRSVACMKERGVDLSGHVSRWIGDLDLYQYRWIVCVGHDEADKVRSALGADSASVMVANEQQGGIPDPYELGMAGYRDCLALLDQVMPHIAQRISGASFASTNGH</sequence>
<evidence type="ECO:0000256" key="1">
    <source>
        <dbReference type="ARBA" id="ARBA00013064"/>
    </source>
</evidence>
<gene>
    <name evidence="4" type="ORF">RSO01_41700</name>
</gene>
<dbReference type="InterPro" id="IPR036196">
    <property type="entry name" value="Ptyr_pPase_sf"/>
</dbReference>
<evidence type="ECO:0000256" key="2">
    <source>
        <dbReference type="ARBA" id="ARBA00051722"/>
    </source>
</evidence>
<organism evidence="4 5">
    <name type="scientific">Reyranella soli</name>
    <dbReference type="NCBI Taxonomy" id="1230389"/>
    <lineage>
        <taxon>Bacteria</taxon>
        <taxon>Pseudomonadati</taxon>
        <taxon>Pseudomonadota</taxon>
        <taxon>Alphaproteobacteria</taxon>
        <taxon>Hyphomicrobiales</taxon>
        <taxon>Reyranellaceae</taxon>
        <taxon>Reyranella</taxon>
    </lineage>
</organism>
<name>A0A512NDJ4_9HYPH</name>
<dbReference type="Proteomes" id="UP000321058">
    <property type="component" value="Unassembled WGS sequence"/>
</dbReference>
<dbReference type="PANTHER" id="PTHR11717">
    <property type="entry name" value="LOW MOLECULAR WEIGHT PROTEIN TYROSINE PHOSPHATASE"/>
    <property type="match status" value="1"/>
</dbReference>
<dbReference type="Pfam" id="PF01451">
    <property type="entry name" value="LMWPc"/>
    <property type="match status" value="1"/>
</dbReference>
<comment type="catalytic activity">
    <reaction evidence="2">
        <text>O-phospho-L-tyrosyl-[protein] + H2O = L-tyrosyl-[protein] + phosphate</text>
        <dbReference type="Rhea" id="RHEA:10684"/>
        <dbReference type="Rhea" id="RHEA-COMP:10136"/>
        <dbReference type="Rhea" id="RHEA-COMP:20101"/>
        <dbReference type="ChEBI" id="CHEBI:15377"/>
        <dbReference type="ChEBI" id="CHEBI:43474"/>
        <dbReference type="ChEBI" id="CHEBI:46858"/>
        <dbReference type="ChEBI" id="CHEBI:61978"/>
        <dbReference type="EC" id="3.1.3.48"/>
    </reaction>
</comment>
<dbReference type="Gene3D" id="3.40.50.2300">
    <property type="match status" value="1"/>
</dbReference>
<dbReference type="InterPro" id="IPR023485">
    <property type="entry name" value="Ptyr_pPase"/>
</dbReference>
<proteinExistence type="predicted"/>
<dbReference type="SUPFAM" id="SSF52788">
    <property type="entry name" value="Phosphotyrosine protein phosphatases I"/>
    <property type="match status" value="1"/>
</dbReference>
<dbReference type="PANTHER" id="PTHR11717:SF31">
    <property type="entry name" value="LOW MOLECULAR WEIGHT PROTEIN-TYROSINE-PHOSPHATASE ETP-RELATED"/>
    <property type="match status" value="1"/>
</dbReference>
<reference evidence="4 5" key="1">
    <citation type="submission" date="2019-07" db="EMBL/GenBank/DDBJ databases">
        <title>Whole genome shotgun sequence of Reyranella soli NBRC 108950.</title>
        <authorList>
            <person name="Hosoyama A."/>
            <person name="Uohara A."/>
            <person name="Ohji S."/>
            <person name="Ichikawa N."/>
        </authorList>
    </citation>
    <scope>NUCLEOTIDE SEQUENCE [LARGE SCALE GENOMIC DNA]</scope>
    <source>
        <strain evidence="4 5">NBRC 108950</strain>
    </source>
</reference>
<dbReference type="AlphaFoldDB" id="A0A512NDJ4"/>